<evidence type="ECO:0000313" key="3">
    <source>
        <dbReference type="EMBL" id="AGK96719.1"/>
    </source>
</evidence>
<feature type="domain" description="Ig-like" evidence="2">
    <location>
        <begin position="215"/>
        <end position="301"/>
    </location>
</feature>
<dbReference type="Pfam" id="PF02368">
    <property type="entry name" value="Big_2"/>
    <property type="match status" value="3"/>
</dbReference>
<organism evidence="3 4">
    <name type="scientific">Clostridium pasteurianum BC1</name>
    <dbReference type="NCBI Taxonomy" id="86416"/>
    <lineage>
        <taxon>Bacteria</taxon>
        <taxon>Bacillati</taxon>
        <taxon>Bacillota</taxon>
        <taxon>Clostridia</taxon>
        <taxon>Eubacteriales</taxon>
        <taxon>Clostridiaceae</taxon>
        <taxon>Clostridium</taxon>
    </lineage>
</organism>
<dbReference type="RefSeq" id="WP_015615037.1">
    <property type="nucleotide sequence ID" value="NC_021182.1"/>
</dbReference>
<dbReference type="SMART" id="SM00635">
    <property type="entry name" value="BID_2"/>
    <property type="match status" value="3"/>
</dbReference>
<dbReference type="Proteomes" id="UP000013523">
    <property type="component" value="Chromosome"/>
</dbReference>
<dbReference type="PROSITE" id="PS50835">
    <property type="entry name" value="IG_LIKE"/>
    <property type="match status" value="1"/>
</dbReference>
<dbReference type="HOGENOM" id="CLU_504066_0_0_9"/>
<sequence length="540" mass="55726">MKNIKKKISLLISILFIVSIFPISNFNVNQFIYDNNVYADNLPINNPTSLSLSETSDTLPVGGTDTLTALLVTPGNATNSDINNAVKWTSSNINVTTVDSTGKVTAVSAGTATITATLGNKKASCTVTVNTPVTSVTLNKTTDILTVGSTDTLTATVAPDNATNKAVTWSSSDTNVATVDNTGKVTAVDAGTATITVTTVDGSKTASCTVTVNIPVTSVTLNKATDTLTVGGTDTLTATVAPDNATNQAVTWTSSNNAIATVDATGKVTAVSAGTAAITVTTVDGSKTASCTVTVNNQNITTPTVKSISVDKSTVTSGDMITVTLNAEGSISGPITIYYDPPSGNARKVVILSKNSNGTYSGYISIGQYDAVGLWKVDGILLTDVAGNSILINNTESNPPYRTNNTTDLSSGDFTIKGTVQNITTPTVKSISVDKSTVTSGDMITVTLNAEGSISGPITIYYDPPSGNARKVVILSKNSNGTYSGYISIGQYDAVGLWKVDGILLTDVAGNSILINNTESNPPYRTNNTTDLSSGDFTVK</sequence>
<dbReference type="InterPro" id="IPR008964">
    <property type="entry name" value="Invasin/intimin_cell_adhesion"/>
</dbReference>
<evidence type="ECO:0000313" key="4">
    <source>
        <dbReference type="Proteomes" id="UP000013523"/>
    </source>
</evidence>
<accession>R4K870</accession>
<dbReference type="InterPro" id="IPR007110">
    <property type="entry name" value="Ig-like_dom"/>
</dbReference>
<dbReference type="KEGG" id="cpas:Clopa_1814"/>
<dbReference type="eggNOG" id="COG5492">
    <property type="taxonomic scope" value="Bacteria"/>
</dbReference>
<dbReference type="InterPro" id="IPR003343">
    <property type="entry name" value="Big_2"/>
</dbReference>
<dbReference type="EMBL" id="CP003261">
    <property type="protein sequence ID" value="AGK96719.1"/>
    <property type="molecule type" value="Genomic_DNA"/>
</dbReference>
<dbReference type="PATRIC" id="fig|86416.3.peg.1788"/>
<protein>
    <submittedName>
        <fullName evidence="3">Ig-like domain-containing surface protein</fullName>
    </submittedName>
</protein>
<name>R4K870_CLOPA</name>
<feature type="region of interest" description="Disordered" evidence="1">
    <location>
        <begin position="516"/>
        <end position="540"/>
    </location>
</feature>
<proteinExistence type="predicted"/>
<evidence type="ECO:0000259" key="2">
    <source>
        <dbReference type="PROSITE" id="PS50835"/>
    </source>
</evidence>
<dbReference type="AlphaFoldDB" id="R4K870"/>
<gene>
    <name evidence="3" type="ORF">Clopa_1814</name>
</gene>
<dbReference type="OrthoDB" id="1904974at2"/>
<reference evidence="3 4" key="1">
    <citation type="submission" date="2012-01" db="EMBL/GenBank/DDBJ databases">
        <title>Complete sequence of chromosome of Clostridium pasteurianum BC1.</title>
        <authorList>
            <consortium name="US DOE Joint Genome Institute"/>
            <person name="Lucas S."/>
            <person name="Han J."/>
            <person name="Lapidus A."/>
            <person name="Cheng J.-F."/>
            <person name="Goodwin L."/>
            <person name="Pitluck S."/>
            <person name="Peters L."/>
            <person name="Mikhailova N."/>
            <person name="Teshima H."/>
            <person name="Detter J.C."/>
            <person name="Han C."/>
            <person name="Tapia R."/>
            <person name="Land M."/>
            <person name="Hauser L."/>
            <person name="Kyrpides N."/>
            <person name="Ivanova N."/>
            <person name="Pagani I."/>
            <person name="Dunn J."/>
            <person name="Taghavi S."/>
            <person name="Francis A."/>
            <person name="van der Lelie D."/>
            <person name="Woyke T."/>
        </authorList>
    </citation>
    <scope>NUCLEOTIDE SEQUENCE [LARGE SCALE GENOMIC DNA]</scope>
    <source>
        <strain evidence="3 4">BC1</strain>
    </source>
</reference>
<keyword evidence="4" id="KW-1185">Reference proteome</keyword>
<dbReference type="SUPFAM" id="SSF49373">
    <property type="entry name" value="Invasin/intimin cell-adhesion fragments"/>
    <property type="match status" value="3"/>
</dbReference>
<evidence type="ECO:0000256" key="1">
    <source>
        <dbReference type="SAM" id="MobiDB-lite"/>
    </source>
</evidence>
<dbReference type="Gene3D" id="2.60.40.1080">
    <property type="match status" value="3"/>
</dbReference>